<gene>
    <name evidence="2" type="ORF">QWY28_11850</name>
</gene>
<keyword evidence="3" id="KW-1185">Reference proteome</keyword>
<accession>A0ABT8FG29</accession>
<dbReference type="InterPro" id="IPR036046">
    <property type="entry name" value="Acylphosphatase-like_dom_sf"/>
</dbReference>
<dbReference type="SMART" id="SM01034">
    <property type="entry name" value="BLUF"/>
    <property type="match status" value="1"/>
</dbReference>
<evidence type="ECO:0000313" key="2">
    <source>
        <dbReference type="EMBL" id="MDN4173643.1"/>
    </source>
</evidence>
<sequence length="141" mass="16009">MLSLTYVSSATELADADALVGALEAIRPRNHERGITGVLLYRGGNIIQVLEGPDEQVERTFASIERDHRHRGVIVLLREQVDRRSFPDWSMGFRDVSALDLDREDGFTDFLRGRDDLTTGEDDHHAEIVASLLRTFRESMR</sequence>
<dbReference type="Gene3D" id="3.30.70.100">
    <property type="match status" value="1"/>
</dbReference>
<dbReference type="Proteomes" id="UP001168620">
    <property type="component" value="Unassembled WGS sequence"/>
</dbReference>
<reference evidence="2" key="1">
    <citation type="submission" date="2023-06" db="EMBL/GenBank/DDBJ databases">
        <title>Draft genome sequence of Nocardioides sp. SOB77.</title>
        <authorList>
            <person name="Zhang G."/>
        </authorList>
    </citation>
    <scope>NUCLEOTIDE SEQUENCE</scope>
    <source>
        <strain evidence="2">SOB77</strain>
    </source>
</reference>
<dbReference type="RefSeq" id="WP_300952762.1">
    <property type="nucleotide sequence ID" value="NZ_JAUHJQ010000004.1"/>
</dbReference>
<evidence type="ECO:0000259" key="1">
    <source>
        <dbReference type="PROSITE" id="PS50925"/>
    </source>
</evidence>
<dbReference type="EMBL" id="JAUHJQ010000004">
    <property type="protein sequence ID" value="MDN4173643.1"/>
    <property type="molecule type" value="Genomic_DNA"/>
</dbReference>
<dbReference type="SUPFAM" id="SSF54975">
    <property type="entry name" value="Acylphosphatase/BLUF domain-like"/>
    <property type="match status" value="1"/>
</dbReference>
<name>A0ABT8FG29_9ACTN</name>
<dbReference type="InterPro" id="IPR007024">
    <property type="entry name" value="BLUF_domain"/>
</dbReference>
<organism evidence="2 3">
    <name type="scientific">Nocardioides oceani</name>
    <dbReference type="NCBI Taxonomy" id="3058369"/>
    <lineage>
        <taxon>Bacteria</taxon>
        <taxon>Bacillati</taxon>
        <taxon>Actinomycetota</taxon>
        <taxon>Actinomycetes</taxon>
        <taxon>Propionibacteriales</taxon>
        <taxon>Nocardioidaceae</taxon>
        <taxon>Nocardioides</taxon>
    </lineage>
</organism>
<dbReference type="Pfam" id="PF04940">
    <property type="entry name" value="BLUF"/>
    <property type="match status" value="1"/>
</dbReference>
<dbReference type="PROSITE" id="PS50925">
    <property type="entry name" value="BLUF"/>
    <property type="match status" value="1"/>
</dbReference>
<protein>
    <submittedName>
        <fullName evidence="2">BLUF domain-containing protein</fullName>
    </submittedName>
</protein>
<comment type="caution">
    <text evidence="2">The sequence shown here is derived from an EMBL/GenBank/DDBJ whole genome shotgun (WGS) entry which is preliminary data.</text>
</comment>
<proteinExistence type="predicted"/>
<feature type="domain" description="BLUF" evidence="1">
    <location>
        <begin position="1"/>
        <end position="92"/>
    </location>
</feature>
<evidence type="ECO:0000313" key="3">
    <source>
        <dbReference type="Proteomes" id="UP001168620"/>
    </source>
</evidence>